<feature type="active site" description="Proton acceptor" evidence="5">
    <location>
        <position position="312"/>
    </location>
</feature>
<gene>
    <name evidence="12" type="ORF">H8R02_09555</name>
</gene>
<feature type="chain" id="PRO_5037301891" evidence="10">
    <location>
        <begin position="21"/>
        <end position="591"/>
    </location>
</feature>
<sequence>MKRLLPALAGCVFAAAVAQAPSPDDGQWVRPAKDFASTRYSALAQIDTSNVAQLKQVLNYPTGLTAGHEAAPIVAENTMYVVGPYPNPVWAFDLTQPGLPLKWRFDPKPHPSSQGVACCDLVNRGGAYDKGRFFFNTLDNHTIALDAKTGRELWRTKLGEIKMGESITMAPLVVKDKVLVGNSGGEMGVRGWITALDAATGRIAWRAYNTGPDKDVLIGANFKPFYAMDRGADLGVKTWPPEAWKIGGGNVWGWISYDPEADLIYHGTGNPGPWNPEQRPGDNKWTAGIFARRPDTGEAIWYYQFSPHDLHDYDGINEQVLIDADWKGRPRKLLLRPERNGYLYVMDRTNGEVLSATPYSHITTSHGVDLQTGRLRYNPAKEPRLGETVRDSCPASPGAKDWQPSSWSPRTRLLYIPHQNLCQDELTTSVSYIAGTPYVGAEVKMYAGPGGHRGVVTAWDPFAQRKVWEVKENFPVWSGTVVTAGDVVFYGTMEGKFKAVDARSGKLLWEFKTTSGIIGQPISYRGPDGNQYIAVLAGVGGWAGAVVSANIDARDGTAALGFTNAMRDLKEATQAGGALYVFALPGKGATP</sequence>
<evidence type="ECO:0000313" key="12">
    <source>
        <dbReference type="EMBL" id="MBC5764694.1"/>
    </source>
</evidence>
<feature type="binding site" evidence="6">
    <location>
        <position position="168"/>
    </location>
    <ligand>
        <name>pyrroloquinoline quinone</name>
        <dbReference type="ChEBI" id="CHEBI:58442"/>
    </ligand>
</feature>
<dbReference type="Proteomes" id="UP000596827">
    <property type="component" value="Unassembled WGS sequence"/>
</dbReference>
<evidence type="ECO:0000256" key="1">
    <source>
        <dbReference type="ARBA" id="ARBA00008156"/>
    </source>
</evidence>
<dbReference type="RefSeq" id="WP_187081173.1">
    <property type="nucleotide sequence ID" value="NZ_JACORU010000003.1"/>
</dbReference>
<comment type="caution">
    <text evidence="12">The sequence shown here is derived from an EMBL/GenBank/DDBJ whole genome shotgun (WGS) entry which is preliminary data.</text>
</comment>
<feature type="binding site" evidence="6">
    <location>
        <position position="124"/>
    </location>
    <ligand>
        <name>pyrroloquinoline quinone</name>
        <dbReference type="ChEBI" id="CHEBI:58442"/>
    </ligand>
</feature>
<feature type="domain" description="Pyrrolo-quinoline quinone repeat" evidence="11">
    <location>
        <begin position="28"/>
        <end position="355"/>
    </location>
</feature>
<feature type="domain" description="Pyrrolo-quinoline quinone repeat" evidence="11">
    <location>
        <begin position="462"/>
        <end position="533"/>
    </location>
</feature>
<dbReference type="Pfam" id="PF01011">
    <property type="entry name" value="PQQ"/>
    <property type="match status" value="2"/>
</dbReference>
<keyword evidence="7" id="KW-0106">Calcium</keyword>
<evidence type="ECO:0000256" key="2">
    <source>
        <dbReference type="ARBA" id="ARBA00022723"/>
    </source>
</evidence>
<comment type="cofactor">
    <cofactor evidence="7">
        <name>Ca(2+)</name>
        <dbReference type="ChEBI" id="CHEBI:29108"/>
    </cofactor>
    <text evidence="7">Binds 1 Ca(2+) ion per subunit.</text>
</comment>
<evidence type="ECO:0000256" key="5">
    <source>
        <dbReference type="PIRSR" id="PIRSR617512-1"/>
    </source>
</evidence>
<comment type="similarity">
    <text evidence="1">Belongs to the bacterial PQQ dehydrogenase family.</text>
</comment>
<reference evidence="12" key="1">
    <citation type="submission" date="2020-08" db="EMBL/GenBank/DDBJ databases">
        <title>Ramlibacter sp. GTP1 16S ribosomal RNA gene genome sequencing and assembly.</title>
        <authorList>
            <person name="Kang M."/>
        </authorList>
    </citation>
    <scope>NUCLEOTIDE SEQUENCE</scope>
    <source>
        <strain evidence="12">GTP1</strain>
    </source>
</reference>
<feature type="binding site" evidence="7">
    <location>
        <position position="312"/>
    </location>
    <ligand>
        <name>Ca(2+)</name>
        <dbReference type="ChEBI" id="CHEBI:29108"/>
    </ligand>
</feature>
<keyword evidence="10" id="KW-0732">Signal</keyword>
<dbReference type="CDD" id="cd10278">
    <property type="entry name" value="PQQ_MDH"/>
    <property type="match status" value="1"/>
</dbReference>
<dbReference type="InterPro" id="IPR011047">
    <property type="entry name" value="Quinoprotein_ADH-like_sf"/>
</dbReference>
<protein>
    <submittedName>
        <fullName evidence="12">Methanol/ethanol family PQQ-dependent dehydrogenase</fullName>
    </submittedName>
</protein>
<keyword evidence="2 7" id="KW-0479">Metal-binding</keyword>
<evidence type="ECO:0000256" key="10">
    <source>
        <dbReference type="SAM" id="SignalP"/>
    </source>
</evidence>
<dbReference type="SUPFAM" id="SSF50998">
    <property type="entry name" value="Quinoprotein alcohol dehydrogenase-like"/>
    <property type="match status" value="1"/>
</dbReference>
<feature type="region of interest" description="Disordered" evidence="9">
    <location>
        <begin position="384"/>
        <end position="405"/>
    </location>
</feature>
<dbReference type="NCBIfam" id="TIGR03075">
    <property type="entry name" value="PQQ_enz_alc_DH"/>
    <property type="match status" value="1"/>
</dbReference>
<evidence type="ECO:0000256" key="7">
    <source>
        <dbReference type="PIRSR" id="PIRSR617512-3"/>
    </source>
</evidence>
<dbReference type="InterPro" id="IPR018391">
    <property type="entry name" value="PQQ_b-propeller_rpt"/>
</dbReference>
<dbReference type="GO" id="GO:0016020">
    <property type="term" value="C:membrane"/>
    <property type="evidence" value="ECO:0007669"/>
    <property type="project" value="InterPro"/>
</dbReference>
<proteinExistence type="inferred from homology"/>
<evidence type="ECO:0000256" key="3">
    <source>
        <dbReference type="ARBA" id="ARBA00022891"/>
    </source>
</evidence>
<evidence type="ECO:0000256" key="9">
    <source>
        <dbReference type="SAM" id="MobiDB-lite"/>
    </source>
</evidence>
<feature type="signal peptide" evidence="10">
    <location>
        <begin position="1"/>
        <end position="20"/>
    </location>
</feature>
<evidence type="ECO:0000256" key="6">
    <source>
        <dbReference type="PIRSR" id="PIRSR617512-2"/>
    </source>
</evidence>
<dbReference type="GO" id="GO:0005509">
    <property type="term" value="F:calcium ion binding"/>
    <property type="evidence" value="ECO:0007669"/>
    <property type="project" value="InterPro"/>
</dbReference>
<dbReference type="InterPro" id="IPR002372">
    <property type="entry name" value="PQQ_rpt_dom"/>
</dbReference>
<dbReference type="GO" id="GO:0016614">
    <property type="term" value="F:oxidoreductase activity, acting on CH-OH group of donors"/>
    <property type="evidence" value="ECO:0007669"/>
    <property type="project" value="InterPro"/>
</dbReference>
<keyword evidence="3 6" id="KW-0634">PQQ</keyword>
<feature type="binding site" evidence="7">
    <location>
        <position position="186"/>
    </location>
    <ligand>
        <name>Ca(2+)</name>
        <dbReference type="ChEBI" id="CHEBI:29108"/>
    </ligand>
</feature>
<evidence type="ECO:0000256" key="4">
    <source>
        <dbReference type="ARBA" id="ARBA00023002"/>
    </source>
</evidence>
<comment type="cofactor">
    <cofactor evidence="6">
        <name>pyrroloquinoline quinone</name>
        <dbReference type="ChEBI" id="CHEBI:58442"/>
    </cofactor>
    <text evidence="6">Binds 1 PQQ group per subunit.</text>
</comment>
<keyword evidence="4" id="KW-0560">Oxidoreductase</keyword>
<accession>A0A923M8F9</accession>
<dbReference type="Gene3D" id="2.140.10.10">
    <property type="entry name" value="Quinoprotein alcohol dehydrogenase-like superfamily"/>
    <property type="match status" value="1"/>
</dbReference>
<dbReference type="PANTHER" id="PTHR32303:SF4">
    <property type="entry name" value="QUINOPROTEIN GLUCOSE DEHYDROGENASE"/>
    <property type="match status" value="1"/>
</dbReference>
<feature type="disulfide bond" evidence="8">
    <location>
        <begin position="118"/>
        <end position="119"/>
    </location>
</feature>
<feature type="binding site" evidence="7">
    <location>
        <position position="270"/>
    </location>
    <ligand>
        <name>Ca(2+)</name>
        <dbReference type="ChEBI" id="CHEBI:29108"/>
    </ligand>
</feature>
<dbReference type="AlphaFoldDB" id="A0A923M8F9"/>
<evidence type="ECO:0000256" key="8">
    <source>
        <dbReference type="PIRSR" id="PIRSR617512-4"/>
    </source>
</evidence>
<dbReference type="InterPro" id="IPR017512">
    <property type="entry name" value="PQQ_MeOH/EtOH_DH"/>
</dbReference>
<dbReference type="SMART" id="SM00564">
    <property type="entry name" value="PQQ"/>
    <property type="match status" value="3"/>
</dbReference>
<keyword evidence="13" id="KW-1185">Reference proteome</keyword>
<name>A0A923M8F9_9BURK</name>
<dbReference type="EMBL" id="JACORU010000003">
    <property type="protein sequence ID" value="MBC5764694.1"/>
    <property type="molecule type" value="Genomic_DNA"/>
</dbReference>
<evidence type="ECO:0000259" key="11">
    <source>
        <dbReference type="Pfam" id="PF01011"/>
    </source>
</evidence>
<dbReference type="PANTHER" id="PTHR32303">
    <property type="entry name" value="QUINOPROTEIN ALCOHOL DEHYDROGENASE (CYTOCHROME C)"/>
    <property type="match status" value="1"/>
</dbReference>
<keyword evidence="8" id="KW-1015">Disulfide bond</keyword>
<feature type="binding site" evidence="6">
    <location>
        <position position="69"/>
    </location>
    <ligand>
        <name>pyrroloquinoline quinone</name>
        <dbReference type="ChEBI" id="CHEBI:58442"/>
    </ligand>
</feature>
<evidence type="ECO:0000313" key="13">
    <source>
        <dbReference type="Proteomes" id="UP000596827"/>
    </source>
</evidence>
<organism evidence="12 13">
    <name type="scientific">Ramlibacter albus</name>
    <dbReference type="NCBI Taxonomy" id="2079448"/>
    <lineage>
        <taxon>Bacteria</taxon>
        <taxon>Pseudomonadati</taxon>
        <taxon>Pseudomonadota</taxon>
        <taxon>Betaproteobacteria</taxon>
        <taxon>Burkholderiales</taxon>
        <taxon>Comamonadaceae</taxon>
        <taxon>Ramlibacter</taxon>
    </lineage>
</organism>